<evidence type="ECO:0000256" key="2">
    <source>
        <dbReference type="ARBA" id="ARBA00022801"/>
    </source>
</evidence>
<evidence type="ECO:0000313" key="8">
    <source>
        <dbReference type="EMBL" id="OJX59910.1"/>
    </source>
</evidence>
<organism evidence="8 9">
    <name type="scientific">Candidatus Kapaibacterium thiocyanatum</name>
    <dbReference type="NCBI Taxonomy" id="1895771"/>
    <lineage>
        <taxon>Bacteria</taxon>
        <taxon>Pseudomonadati</taxon>
        <taxon>Candidatus Kapaibacteriota</taxon>
        <taxon>Candidatus Kapaibacteriia</taxon>
        <taxon>Candidatus Kapaibacteriales</taxon>
        <taxon>Candidatus Kapaibacteriaceae</taxon>
        <taxon>Candidatus Kapaibacterium</taxon>
    </lineage>
</organism>
<keyword evidence="1" id="KW-0645">Protease</keyword>
<dbReference type="PANTHER" id="PTHR10188:SF6">
    <property type="entry name" value="N(4)-(BETA-N-ACETYLGLUCOSAMINYL)-L-ASPARAGINASE"/>
    <property type="match status" value="1"/>
</dbReference>
<dbReference type="GO" id="GO:0006508">
    <property type="term" value="P:proteolysis"/>
    <property type="evidence" value="ECO:0007669"/>
    <property type="project" value="UniProtKB-KW"/>
</dbReference>
<dbReference type="STRING" id="1895771.BGO89_07880"/>
<keyword evidence="3" id="KW-0068">Autocatalytic cleavage</keyword>
<dbReference type="EMBL" id="MKVH01000008">
    <property type="protein sequence ID" value="OJX59910.1"/>
    <property type="molecule type" value="Genomic_DNA"/>
</dbReference>
<keyword evidence="2" id="KW-0378">Hydrolase</keyword>
<dbReference type="FunFam" id="3.60.20.30:FF:000001">
    <property type="entry name" value="Isoaspartyl peptidase/L-asparaginase"/>
    <property type="match status" value="1"/>
</dbReference>
<evidence type="ECO:0000256" key="3">
    <source>
        <dbReference type="ARBA" id="ARBA00022813"/>
    </source>
</evidence>
<evidence type="ECO:0000256" key="4">
    <source>
        <dbReference type="ARBA" id="ARBA00069124"/>
    </source>
</evidence>
<reference evidence="8 9" key="1">
    <citation type="submission" date="2016-09" db="EMBL/GenBank/DDBJ databases">
        <title>Genome-resolved meta-omics ties microbial dynamics to process performance in biotechnology for thiocyanate degradation.</title>
        <authorList>
            <person name="Kantor R.S."/>
            <person name="Huddy R.J."/>
            <person name="Iyer R."/>
            <person name="Thomas B.C."/>
            <person name="Brown C.T."/>
            <person name="Anantharaman K."/>
            <person name="Tringe S."/>
            <person name="Hettich R.L."/>
            <person name="Harrison S.T."/>
            <person name="Banfield J.F."/>
        </authorList>
    </citation>
    <scope>NUCLEOTIDE SEQUENCE [LARGE SCALE GENOMIC DNA]</scope>
    <source>
        <strain evidence="8">59-99</strain>
    </source>
</reference>
<dbReference type="GO" id="GO:0008233">
    <property type="term" value="F:peptidase activity"/>
    <property type="evidence" value="ECO:0007669"/>
    <property type="project" value="UniProtKB-KW"/>
</dbReference>
<dbReference type="GO" id="GO:0016811">
    <property type="term" value="F:hydrolase activity, acting on carbon-nitrogen (but not peptide) bonds, in linear amides"/>
    <property type="evidence" value="ECO:0007669"/>
    <property type="project" value="UniProtKB-ARBA"/>
</dbReference>
<protein>
    <recommendedName>
        <fullName evidence="4">Isoaspartyl peptidase</fullName>
    </recommendedName>
</protein>
<evidence type="ECO:0000313" key="9">
    <source>
        <dbReference type="Proteomes" id="UP000184233"/>
    </source>
</evidence>
<dbReference type="SUPFAM" id="SSF56235">
    <property type="entry name" value="N-terminal nucleophile aminohydrolases (Ntn hydrolases)"/>
    <property type="match status" value="1"/>
</dbReference>
<dbReference type="InterPro" id="IPR029055">
    <property type="entry name" value="Ntn_hydrolases_N"/>
</dbReference>
<sequence length="291" mass="29993">MAHPVHAVAIHGGAGNLARYTGTGRLEEARDMLDSLIRELKERLHRGDAALDVVTHAIKVMEDSALFHAGRGSSPTSEGYTELDASIMDGNSLKAGAVAAVRTVRNPILAARAVMERTGHVLLVGHEADRFAGDNGLDIIDETYFVPCDTAAVSDPGHGTVGAVAMDVHGNMAAATSTGGTLRKRAGRVGDTPIIGAGTYARNTIGAVSCTGTGEYFIRANAAGRLIARMELLGEHVGAATGEVLSRIVDIGGSGGIIAIDTRGNVSMPYSTEGMYRASADASGTITVGTL</sequence>
<proteinExistence type="predicted"/>
<evidence type="ECO:0000256" key="1">
    <source>
        <dbReference type="ARBA" id="ARBA00022670"/>
    </source>
</evidence>
<dbReference type="InterPro" id="IPR000246">
    <property type="entry name" value="Peptidase_T2"/>
</dbReference>
<feature type="binding site" evidence="6">
    <location>
        <begin position="188"/>
        <end position="191"/>
    </location>
    <ligand>
        <name>substrate</name>
    </ligand>
</feature>
<dbReference type="AlphaFoldDB" id="A0A1M3L3Q8"/>
<name>A0A1M3L3Q8_9BACT</name>
<evidence type="ECO:0000256" key="6">
    <source>
        <dbReference type="PIRSR" id="PIRSR600246-2"/>
    </source>
</evidence>
<dbReference type="PANTHER" id="PTHR10188">
    <property type="entry name" value="L-ASPARAGINASE"/>
    <property type="match status" value="1"/>
</dbReference>
<feature type="binding site" evidence="6">
    <location>
        <begin position="211"/>
        <end position="214"/>
    </location>
    <ligand>
        <name>substrate</name>
    </ligand>
</feature>
<dbReference type="CDD" id="cd04701">
    <property type="entry name" value="Asparaginase_2"/>
    <property type="match status" value="1"/>
</dbReference>
<gene>
    <name evidence="8" type="ORF">BGO89_07880</name>
</gene>
<evidence type="ECO:0000256" key="5">
    <source>
        <dbReference type="PIRSR" id="PIRSR600246-1"/>
    </source>
</evidence>
<dbReference type="Proteomes" id="UP000184233">
    <property type="component" value="Unassembled WGS sequence"/>
</dbReference>
<accession>A0A1M3L3Q8</accession>
<feature type="site" description="Cleavage; by autolysis" evidence="7">
    <location>
        <begin position="159"/>
        <end position="160"/>
    </location>
</feature>
<dbReference type="Pfam" id="PF01112">
    <property type="entry name" value="Asparaginase_2"/>
    <property type="match status" value="2"/>
</dbReference>
<dbReference type="Gene3D" id="3.60.20.30">
    <property type="entry name" value="(Glycosyl)asparaginase"/>
    <property type="match status" value="1"/>
</dbReference>
<feature type="active site" description="Nucleophile" evidence="5">
    <location>
        <position position="160"/>
    </location>
</feature>
<evidence type="ECO:0000256" key="7">
    <source>
        <dbReference type="PIRSR" id="PIRSR600246-3"/>
    </source>
</evidence>
<comment type="caution">
    <text evidence="8">The sequence shown here is derived from an EMBL/GenBank/DDBJ whole genome shotgun (WGS) entry which is preliminary data.</text>
</comment>